<keyword evidence="2" id="KW-0472">Membrane</keyword>
<sequence>MHRLPWGRGVLQAATGRGPGAFGFACLAAGLILGPCYLTATLEPERTDQASSVDPSGGRSILRAELLECWASEECDGLARAVEETPGPPTVEMVRRLMEDHGCTGLRYVLRVRWLLSDGGFDEITYVRRPYQEPWCFQEFLKFLRQRIETAKGSHGDVPLRVVDLASIPEDHASDSILERLLTPTAKDEPARRLPGDGESAPVVGAGRFKPVPAPRRPSPANH</sequence>
<feature type="compositionally biased region" description="Pro residues" evidence="1">
    <location>
        <begin position="212"/>
        <end position="223"/>
    </location>
</feature>
<keyword evidence="2" id="KW-1133">Transmembrane helix</keyword>
<gene>
    <name evidence="3" type="ORF">PZE19_25270</name>
</gene>
<dbReference type="EMBL" id="JARRAG010000002">
    <property type="protein sequence ID" value="MDG3007089.1"/>
    <property type="molecule type" value="Genomic_DNA"/>
</dbReference>
<keyword evidence="2" id="KW-0812">Transmembrane</keyword>
<dbReference type="Proteomes" id="UP001216907">
    <property type="component" value="Unassembled WGS sequence"/>
</dbReference>
<comment type="caution">
    <text evidence="3">The sequence shown here is derived from an EMBL/GenBank/DDBJ whole genome shotgun (WGS) entry which is preliminary data.</text>
</comment>
<feature type="transmembrane region" description="Helical" evidence="2">
    <location>
        <begin position="20"/>
        <end position="40"/>
    </location>
</feature>
<accession>A0ABT6FHR5</accession>
<dbReference type="RefSeq" id="WP_277863378.1">
    <property type="nucleotide sequence ID" value="NZ_JARRAG010000002.1"/>
</dbReference>
<feature type="compositionally biased region" description="Basic and acidic residues" evidence="1">
    <location>
        <begin position="186"/>
        <end position="196"/>
    </location>
</feature>
<keyword evidence="4" id="KW-1185">Reference proteome</keyword>
<evidence type="ECO:0000256" key="1">
    <source>
        <dbReference type="SAM" id="MobiDB-lite"/>
    </source>
</evidence>
<name>A0ABT6FHR5_9BACT</name>
<evidence type="ECO:0000313" key="3">
    <source>
        <dbReference type="EMBL" id="MDG3007089.1"/>
    </source>
</evidence>
<protein>
    <submittedName>
        <fullName evidence="3">Uncharacterized protein</fullName>
    </submittedName>
</protein>
<proteinExistence type="predicted"/>
<feature type="region of interest" description="Disordered" evidence="1">
    <location>
        <begin position="181"/>
        <end position="223"/>
    </location>
</feature>
<evidence type="ECO:0000256" key="2">
    <source>
        <dbReference type="SAM" id="Phobius"/>
    </source>
</evidence>
<organism evidence="3 4">
    <name type="scientific">Paludisphaera mucosa</name>
    <dbReference type="NCBI Taxonomy" id="3030827"/>
    <lineage>
        <taxon>Bacteria</taxon>
        <taxon>Pseudomonadati</taxon>
        <taxon>Planctomycetota</taxon>
        <taxon>Planctomycetia</taxon>
        <taxon>Isosphaerales</taxon>
        <taxon>Isosphaeraceae</taxon>
        <taxon>Paludisphaera</taxon>
    </lineage>
</organism>
<reference evidence="3 4" key="1">
    <citation type="submission" date="2023-03" db="EMBL/GenBank/DDBJ databases">
        <title>Paludisphaera mucosa sp. nov. a novel planctomycete from northern fen.</title>
        <authorList>
            <person name="Ivanova A."/>
        </authorList>
    </citation>
    <scope>NUCLEOTIDE SEQUENCE [LARGE SCALE GENOMIC DNA]</scope>
    <source>
        <strain evidence="3 4">Pla2</strain>
    </source>
</reference>
<evidence type="ECO:0000313" key="4">
    <source>
        <dbReference type="Proteomes" id="UP001216907"/>
    </source>
</evidence>